<evidence type="ECO:0000313" key="3">
    <source>
        <dbReference type="Proteomes" id="UP000241462"/>
    </source>
</evidence>
<feature type="compositionally biased region" description="Low complexity" evidence="1">
    <location>
        <begin position="44"/>
        <end position="66"/>
    </location>
</feature>
<protein>
    <submittedName>
        <fullName evidence="2">Uncharacterized protein</fullName>
    </submittedName>
</protein>
<feature type="compositionally biased region" description="Polar residues" evidence="1">
    <location>
        <begin position="1"/>
        <end position="10"/>
    </location>
</feature>
<dbReference type="InParanoid" id="A0A2T2ZUG4"/>
<evidence type="ECO:0000313" key="2">
    <source>
        <dbReference type="EMBL" id="PSR77051.1"/>
    </source>
</evidence>
<dbReference type="OrthoDB" id="5234744at2759"/>
<evidence type="ECO:0000256" key="1">
    <source>
        <dbReference type="SAM" id="MobiDB-lite"/>
    </source>
</evidence>
<keyword evidence="3" id="KW-1185">Reference proteome</keyword>
<reference evidence="2 3" key="1">
    <citation type="journal article" date="2018" name="Mycol. Prog.">
        <title>Coniella lustricola, a new species from submerged detritus.</title>
        <authorList>
            <person name="Raudabaugh D.B."/>
            <person name="Iturriaga T."/>
            <person name="Carver A."/>
            <person name="Mondo S."/>
            <person name="Pangilinan J."/>
            <person name="Lipzen A."/>
            <person name="He G."/>
            <person name="Amirebrahimi M."/>
            <person name="Grigoriev I.V."/>
            <person name="Miller A.N."/>
        </authorList>
    </citation>
    <scope>NUCLEOTIDE SEQUENCE [LARGE SCALE GENOMIC DNA]</scope>
    <source>
        <strain evidence="2 3">B22-T-1</strain>
    </source>
</reference>
<dbReference type="Proteomes" id="UP000241462">
    <property type="component" value="Unassembled WGS sequence"/>
</dbReference>
<sequence>MESQQIHTQPGTGGSRATRRGTVGSVDAQRPSFDKPTMSHHENQSSQTWQTSQISQQEQQEQQEQQHNTNHVKDKLQNLRRPGQVLVRQTKDDGTKEPWRVLTPEAAADAVSRSASAHAQNYDEAPPGQPGPDFSGAAVTAAAAAPPPSKPAFTRGISVMDNTAVVSAGPTPAAELANPMAFVKGTGGSRARESHLPDLDLRDADVYKGDAFADEPADETSGQDAFAPSVARDETDEGRQSGGQTARVDGWSGTN</sequence>
<accession>A0A2T2ZUG4</accession>
<feature type="compositionally biased region" description="Basic and acidic residues" evidence="1">
    <location>
        <begin position="89"/>
        <end position="99"/>
    </location>
</feature>
<feature type="region of interest" description="Disordered" evidence="1">
    <location>
        <begin position="207"/>
        <end position="255"/>
    </location>
</feature>
<feature type="region of interest" description="Disordered" evidence="1">
    <location>
        <begin position="1"/>
        <end position="148"/>
    </location>
</feature>
<organism evidence="2 3">
    <name type="scientific">Coniella lustricola</name>
    <dbReference type="NCBI Taxonomy" id="2025994"/>
    <lineage>
        <taxon>Eukaryota</taxon>
        <taxon>Fungi</taxon>
        <taxon>Dikarya</taxon>
        <taxon>Ascomycota</taxon>
        <taxon>Pezizomycotina</taxon>
        <taxon>Sordariomycetes</taxon>
        <taxon>Sordariomycetidae</taxon>
        <taxon>Diaporthales</taxon>
        <taxon>Schizoparmaceae</taxon>
        <taxon>Coniella</taxon>
    </lineage>
</organism>
<dbReference type="EMBL" id="KZ678676">
    <property type="protein sequence ID" value="PSR77051.1"/>
    <property type="molecule type" value="Genomic_DNA"/>
</dbReference>
<gene>
    <name evidence="2" type="ORF">BD289DRAFT_486640</name>
</gene>
<feature type="compositionally biased region" description="Low complexity" evidence="1">
    <location>
        <begin position="106"/>
        <end position="119"/>
    </location>
</feature>
<name>A0A2T2ZUG4_9PEZI</name>
<dbReference type="AlphaFoldDB" id="A0A2T2ZUG4"/>
<proteinExistence type="predicted"/>